<dbReference type="RefSeq" id="WP_378218524.1">
    <property type="nucleotide sequence ID" value="NZ_JBHRTK010000003.1"/>
</dbReference>
<reference evidence="4" key="1">
    <citation type="journal article" date="2019" name="Int. J. Syst. Evol. Microbiol.">
        <title>The Global Catalogue of Microorganisms (GCM) 10K type strain sequencing project: providing services to taxonomists for standard genome sequencing and annotation.</title>
        <authorList>
            <consortium name="The Broad Institute Genomics Platform"/>
            <consortium name="The Broad Institute Genome Sequencing Center for Infectious Disease"/>
            <person name="Wu L."/>
            <person name="Ma J."/>
        </authorList>
    </citation>
    <scope>NUCLEOTIDE SEQUENCE [LARGE SCALE GENOMIC DNA]</scope>
    <source>
        <strain evidence="4">KCTC 52165</strain>
    </source>
</reference>
<evidence type="ECO:0000313" key="3">
    <source>
        <dbReference type="EMBL" id="MFC3205239.1"/>
    </source>
</evidence>
<evidence type="ECO:0000256" key="1">
    <source>
        <dbReference type="SAM" id="Coils"/>
    </source>
</evidence>
<feature type="transmembrane region" description="Helical" evidence="2">
    <location>
        <begin position="6"/>
        <end position="27"/>
    </location>
</feature>
<keyword evidence="2" id="KW-1133">Transmembrane helix</keyword>
<name>A0ABV7K4R0_9HYPH</name>
<gene>
    <name evidence="3" type="ORF">ACFOHJ_03360</name>
</gene>
<evidence type="ECO:0008006" key="5">
    <source>
        <dbReference type="Google" id="ProtNLM"/>
    </source>
</evidence>
<accession>A0ABV7K4R0</accession>
<protein>
    <recommendedName>
        <fullName evidence="5">Chromosome partition protein Smc</fullName>
    </recommendedName>
</protein>
<organism evidence="3 4">
    <name type="scientific">Aquamicrobium soli</name>
    <dbReference type="NCBI Taxonomy" id="1811518"/>
    <lineage>
        <taxon>Bacteria</taxon>
        <taxon>Pseudomonadati</taxon>
        <taxon>Pseudomonadota</taxon>
        <taxon>Alphaproteobacteria</taxon>
        <taxon>Hyphomicrobiales</taxon>
        <taxon>Phyllobacteriaceae</taxon>
        <taxon>Aquamicrobium</taxon>
    </lineage>
</organism>
<comment type="caution">
    <text evidence="3">The sequence shown here is derived from an EMBL/GenBank/DDBJ whole genome shotgun (WGS) entry which is preliminary data.</text>
</comment>
<dbReference type="Proteomes" id="UP001595583">
    <property type="component" value="Unassembled WGS sequence"/>
</dbReference>
<dbReference type="EMBL" id="JBHRTK010000003">
    <property type="protein sequence ID" value="MFC3205239.1"/>
    <property type="molecule type" value="Genomic_DNA"/>
</dbReference>
<keyword evidence="1" id="KW-0175">Coiled coil</keyword>
<evidence type="ECO:0000313" key="4">
    <source>
        <dbReference type="Proteomes" id="UP001595583"/>
    </source>
</evidence>
<keyword evidence="2" id="KW-0812">Transmembrane</keyword>
<keyword evidence="4" id="KW-1185">Reference proteome</keyword>
<proteinExistence type="predicted"/>
<evidence type="ECO:0000256" key="2">
    <source>
        <dbReference type="SAM" id="Phobius"/>
    </source>
</evidence>
<dbReference type="Gene3D" id="1.10.287.1490">
    <property type="match status" value="1"/>
</dbReference>
<feature type="coiled-coil region" evidence="1">
    <location>
        <begin position="64"/>
        <end position="299"/>
    </location>
</feature>
<keyword evidence="2" id="KW-0472">Membrane</keyword>
<sequence length="384" mass="41904">MIQPVLFFALGFLCAGFLALLVAPAIWRRAVRLTRRRVEASVPLTLSEIQADKDSMRAGFAMAVRKLEMDVRALREKSAEQMVEIGHSHEALAVLERERAVLDEKLEQSVKEGAGLREELGQHAAQVQALSERLKLAEQAAAEQARELERLGQLYEEASFSASNRQIELVSREAELEKLSSSLSVLREENKNLARKGKEAQAQGQRADTALNAEKKKVADLDKKLQRMMATLADRDDKIDRREKELARLRQQPEAPAAAPVVRGGREIDKAIAKLDADRRSLEGRLVELARENKKQRAEAASGEAVRSGSEALDIAAAGLLRGQMHELAAEVVALTARLEGEEAPIARALAASAVAQPPSGGNGASMMSLAERIKALRKVTPAA</sequence>